<sequence>MMEPIYKMDDTQWAELLHDVEGEFNDLTIKRGFQYYKQGRVRKLTMQDSRVIEAIVEGSENYRVKIRLDALADSNCSCPVSWNCKHMLAALLDYANRQERPVHALVNAKSNAMLQQTAKNALHAASLAAKQARELAEFKERAGSLNSLPLPEWHKLFEHCLAPMANHTPNAHYVQGALRAMNSIKPQLSPGMEQLFRLHTYLYILEKLVKHSQHTWNHSSHVYMGYHTQVAADDVEEAIERCLAEELAAAPDPEHGQRLTETLAYLRTHMLTEAQNLHYYFGLYYRLWQGWLRTDGSNYVLYTEELQQLKAAEGTLQTASARLQCTLAQVWMHFYLGQDREALERLRKATVIPAMKRNPIYPLLDMLIEAEQWERLRDWLTAIGPLLRSGDELDEYGRYWEMTTRHHPESEPDMWETLDRMSPYSRGIYADALLTYGKWEQWIDYQLSTGSEPLEFRVSVLQPIEKEAPELLLPFYHQAVERYIAQKNRDSYKAAVKLLKRLAKLYKRMKQEARWEHFLSSFTGRHSRLRALHEELRRGKLIS</sequence>
<accession>A0ABY5SAZ5</accession>
<protein>
    <submittedName>
        <fullName evidence="3">SWIM zinc finger family protein</fullName>
    </submittedName>
</protein>
<dbReference type="Proteomes" id="UP001057877">
    <property type="component" value="Chromosome"/>
</dbReference>
<feature type="domain" description="SWIM-type" evidence="2">
    <location>
        <begin position="62"/>
        <end position="95"/>
    </location>
</feature>
<dbReference type="PROSITE" id="PS50966">
    <property type="entry name" value="ZF_SWIM"/>
    <property type="match status" value="1"/>
</dbReference>
<keyword evidence="1" id="KW-0862">Zinc</keyword>
<dbReference type="Pfam" id="PF04434">
    <property type="entry name" value="SWIM"/>
    <property type="match status" value="1"/>
</dbReference>
<evidence type="ECO:0000313" key="4">
    <source>
        <dbReference type="Proteomes" id="UP001057877"/>
    </source>
</evidence>
<dbReference type="EMBL" id="CP091430">
    <property type="protein sequence ID" value="UVI30683.1"/>
    <property type="molecule type" value="Genomic_DNA"/>
</dbReference>
<proteinExistence type="predicted"/>
<keyword evidence="4" id="KW-1185">Reference proteome</keyword>
<evidence type="ECO:0000259" key="2">
    <source>
        <dbReference type="PROSITE" id="PS50966"/>
    </source>
</evidence>
<keyword evidence="1" id="KW-0863">Zinc-finger</keyword>
<organism evidence="3 4">
    <name type="scientific">Paenibacillus spongiae</name>
    <dbReference type="NCBI Taxonomy" id="2909671"/>
    <lineage>
        <taxon>Bacteria</taxon>
        <taxon>Bacillati</taxon>
        <taxon>Bacillota</taxon>
        <taxon>Bacilli</taxon>
        <taxon>Bacillales</taxon>
        <taxon>Paenibacillaceae</taxon>
        <taxon>Paenibacillus</taxon>
    </lineage>
</organism>
<keyword evidence="1" id="KW-0479">Metal-binding</keyword>
<dbReference type="InterPro" id="IPR007527">
    <property type="entry name" value="Znf_SWIM"/>
</dbReference>
<reference evidence="3" key="1">
    <citation type="submission" date="2022-01" db="EMBL/GenBank/DDBJ databases">
        <title>Paenibacillus spongiae sp. nov., isolated from marine sponge.</title>
        <authorList>
            <person name="Li Z."/>
            <person name="Zhang M."/>
        </authorList>
    </citation>
    <scope>NUCLEOTIDE SEQUENCE</scope>
    <source>
        <strain evidence="3">PHS-Z3</strain>
    </source>
</reference>
<dbReference type="RefSeq" id="WP_258386748.1">
    <property type="nucleotide sequence ID" value="NZ_CP091430.1"/>
</dbReference>
<name>A0ABY5SAZ5_9BACL</name>
<evidence type="ECO:0000313" key="3">
    <source>
        <dbReference type="EMBL" id="UVI30683.1"/>
    </source>
</evidence>
<evidence type="ECO:0000256" key="1">
    <source>
        <dbReference type="PROSITE-ProRule" id="PRU00325"/>
    </source>
</evidence>
<gene>
    <name evidence="3" type="ORF">L1F29_02035</name>
</gene>